<dbReference type="SMART" id="SM00498">
    <property type="entry name" value="FH2"/>
    <property type="match status" value="1"/>
</dbReference>
<dbReference type="CTD" id="342184"/>
<keyword evidence="4" id="KW-0539">Nucleus</keyword>
<dbReference type="InterPro" id="IPR042201">
    <property type="entry name" value="FH2_Formin_sf"/>
</dbReference>
<dbReference type="PROSITE" id="PS51444">
    <property type="entry name" value="FH2"/>
    <property type="match status" value="1"/>
</dbReference>
<feature type="domain" description="FH2" evidence="7">
    <location>
        <begin position="1042"/>
        <end position="1454"/>
    </location>
</feature>
<feature type="region of interest" description="Disordered" evidence="6">
    <location>
        <begin position="741"/>
        <end position="788"/>
    </location>
</feature>
<feature type="region of interest" description="Disordered" evidence="6">
    <location>
        <begin position="926"/>
        <end position="1012"/>
    </location>
</feature>
<dbReference type="GO" id="GO:0045010">
    <property type="term" value="P:actin nucleation"/>
    <property type="evidence" value="ECO:0007669"/>
    <property type="project" value="InterPro"/>
</dbReference>
<dbReference type="SUPFAM" id="SSF101447">
    <property type="entry name" value="Formin homology 2 domain (FH2 domain)"/>
    <property type="match status" value="1"/>
</dbReference>
<dbReference type="GO" id="GO:0051015">
    <property type="term" value="F:actin filament binding"/>
    <property type="evidence" value="ECO:0007669"/>
    <property type="project" value="TreeGrafter"/>
</dbReference>
<dbReference type="InterPro" id="IPR001265">
    <property type="entry name" value="Formin_Cappuccino_subfam"/>
</dbReference>
<organism evidence="8 9">
    <name type="scientific">Chanos chanos</name>
    <name type="common">Milkfish</name>
    <name type="synonym">Mugil chanos</name>
    <dbReference type="NCBI Taxonomy" id="29144"/>
    <lineage>
        <taxon>Eukaryota</taxon>
        <taxon>Metazoa</taxon>
        <taxon>Chordata</taxon>
        <taxon>Craniata</taxon>
        <taxon>Vertebrata</taxon>
        <taxon>Euteleostomi</taxon>
        <taxon>Actinopterygii</taxon>
        <taxon>Neopterygii</taxon>
        <taxon>Teleostei</taxon>
        <taxon>Ostariophysi</taxon>
        <taxon>Gonorynchiformes</taxon>
        <taxon>Chanidae</taxon>
        <taxon>Chanos</taxon>
    </lineage>
</organism>
<dbReference type="RefSeq" id="XP_030626785.1">
    <property type="nucleotide sequence ID" value="XM_030770925.1"/>
</dbReference>
<dbReference type="GO" id="GO:0005737">
    <property type="term" value="C:cytoplasm"/>
    <property type="evidence" value="ECO:0007669"/>
    <property type="project" value="UniProtKB-ARBA"/>
</dbReference>
<feature type="compositionally biased region" description="Pro residues" evidence="6">
    <location>
        <begin position="995"/>
        <end position="1012"/>
    </location>
</feature>
<feature type="region of interest" description="Disordered" evidence="6">
    <location>
        <begin position="473"/>
        <end position="729"/>
    </location>
</feature>
<gene>
    <name evidence="9" type="primary">fmn1</name>
</gene>
<feature type="compositionally biased region" description="Polar residues" evidence="6">
    <location>
        <begin position="542"/>
        <end position="553"/>
    </location>
</feature>
<dbReference type="GO" id="GO:0005634">
    <property type="term" value="C:nucleus"/>
    <property type="evidence" value="ECO:0007669"/>
    <property type="project" value="UniProtKB-SubCell"/>
</dbReference>
<dbReference type="InterPro" id="IPR015425">
    <property type="entry name" value="FH2_Formin"/>
</dbReference>
<dbReference type="GO" id="GO:0030866">
    <property type="term" value="P:cortical actin cytoskeleton organization"/>
    <property type="evidence" value="ECO:0007669"/>
    <property type="project" value="TreeGrafter"/>
</dbReference>
<evidence type="ECO:0000256" key="4">
    <source>
        <dbReference type="ARBA" id="ARBA00023242"/>
    </source>
</evidence>
<sequence>MTGQDLRKKEEPSKLPQWFIQSQTEELRRGVLAEICWQENLLSWHLDSKAQVDMGHQHSKFSGFPANLETQNGCKRKGGPSCTSKVQHKISISPRTLRAMSHARCLKRLWMMNDLNTEDALQSQIKQSLVTDGEIYSCGDLTKSSGGYQQHCPQDLLLSSGLNASCIPVSSSFHFSEERSFLSREEIDIEEVCVNFEENADMVSEFSEYDNDLYTDGTSPCQSPQDPINDLCQLQDRGTSADMNAVKKSSQTGDRILEDNHLIVPTDCQVYETKPYEVASRLAAKVDGVEGIMRQVGFTSSDWIKEQSPPTSSTDGSPYKAPDPSFIQTLESVMAEYNFPLEEPQGLGGDLSQNLRRALLMDELLEGCYGDWETVSTCDQDLEKRRIRVSLKKSTEKYNLIQYQHNQGPISSTPTTPNLKPERKSIPSASAILSVSPLSSSSICDVSSNLSNFSSRISSPVQEICALPWLKKEKEESEISRRQPKGKLNLAEDTTKEKQFKRSISGFGLRDQTPCSRSTRTCATVPTSPSAGHPQESHNNHTSDPSESLSGQGPISPEPPTNQDPVSLEFSADKPFPFSNFLNGLRGLKREGSRDENNKSTIFSQKKNPTRRGLFPEYPPKTEPKSNFLEQLTQFLSLDGSKESEEMEQQQEPLEELPQSPESQSPTVEQESQTDQEETRTEEELAVAQSVENSKVTSPESALDAFKAFFIPRPSRRDDRIDLQSAKKKIRNDKDVLQALFERTSNKSSANRTITDSKSEVSSPGESEERTPGRLQTIWPPPKPKDKEEKIGLKYTEAEHQAALLHLKRECKEEVEKLNADFELQLFRLRGENAEALSRLEATIAEMQREMVQSRPDLRDIGVSTEDHVSPKTFRTVYIQTDRDTFIKPQENEEEGRGTHPSSQHNVPKKLPLTSISLSLTGKQDLTQKQAPPLAPSLPLLNQPESISEGAPPPPSPPPPPPPPPPPLPPPPPGSTVFPDSSQPLKEQLPIIPVGLPPPAPPPPPMTGCGPPPPPPMPGCVPPPPPPGVGFILNRAVEKPPRKAVVEPACPMKPLYWTRIQIQDNKNNSIWNSLEEPSINIKEFEELFAKAIAQNKKKPLSDTYEKKAKSKRIIKLLDGKRSQAVGILISSLHLEMKDIQQAVLTVDNSVVDLEAIEALYENRAQPEELEKIKKYYETSDEDQLKVLDKPEQFLYELSQIPDFSCRARCLIFQAAFTETIASIKRKIQVIHRVSKNLLENESVKEVIGLVLALGNYMNGGNRTRGQADGFGLDILPKLKDVKSRDNRISLVDYVVFYYLRNFDKNAGTDKSLFPLPEPQDVFLAAQIKFDDLSKDLRKLGRDLAACEKDVQEVCSKSSDEHLHPFKEKMEDFISNAQKEHFALEHLLMSAQKSFHDLVGYFGLKPRSGEQEVVPGYVFVIWFEFCNDFKTSWKRENRAISKERLKEAQQSVQNITADKKVETRRVHANSLKERLRQKEANLATS</sequence>
<dbReference type="FunFam" id="1.20.58.2220:FF:000005">
    <property type="entry name" value="Formin 1"/>
    <property type="match status" value="1"/>
</dbReference>
<feature type="compositionally biased region" description="Pro residues" evidence="6">
    <location>
        <begin position="951"/>
        <end position="974"/>
    </location>
</feature>
<comment type="similarity">
    <text evidence="2">Belongs to the formin homology family. Cappuccino subfamily.</text>
</comment>
<evidence type="ECO:0000256" key="1">
    <source>
        <dbReference type="ARBA" id="ARBA00004123"/>
    </source>
</evidence>
<dbReference type="GO" id="GO:0005884">
    <property type="term" value="C:actin filament"/>
    <property type="evidence" value="ECO:0007669"/>
    <property type="project" value="InterPro"/>
</dbReference>
<name>A0A6J2V1H0_CHACN</name>
<dbReference type="Gene3D" id="1.20.58.2220">
    <property type="entry name" value="Formin, FH2 domain"/>
    <property type="match status" value="1"/>
</dbReference>
<evidence type="ECO:0000313" key="8">
    <source>
        <dbReference type="Proteomes" id="UP000504632"/>
    </source>
</evidence>
<dbReference type="PANTHER" id="PTHR45920">
    <property type="entry name" value="FORMIN HOMOLOGY 2 DOMAIN CONTAINING, ISOFORM I"/>
    <property type="match status" value="1"/>
</dbReference>
<evidence type="ECO:0000256" key="2">
    <source>
        <dbReference type="ARBA" id="ARBA00005271"/>
    </source>
</evidence>
<feature type="region of interest" description="Disordered" evidence="6">
    <location>
        <begin position="301"/>
        <end position="324"/>
    </location>
</feature>
<dbReference type="PRINTS" id="PR00828">
    <property type="entry name" value="FORMIN"/>
</dbReference>
<dbReference type="OrthoDB" id="427644at2759"/>
<reference evidence="9" key="1">
    <citation type="submission" date="2025-08" db="UniProtKB">
        <authorList>
            <consortium name="RefSeq"/>
        </authorList>
    </citation>
    <scope>IDENTIFICATION</scope>
</reference>
<dbReference type="GO" id="GO:0008017">
    <property type="term" value="F:microtubule binding"/>
    <property type="evidence" value="ECO:0007669"/>
    <property type="project" value="InterPro"/>
</dbReference>
<evidence type="ECO:0000256" key="3">
    <source>
        <dbReference type="ARBA" id="ARBA00023054"/>
    </source>
</evidence>
<feature type="compositionally biased region" description="Polar residues" evidence="6">
    <location>
        <begin position="513"/>
        <end position="530"/>
    </location>
</feature>
<feature type="compositionally biased region" description="Acidic residues" evidence="6">
    <location>
        <begin position="645"/>
        <end position="655"/>
    </location>
</feature>
<feature type="compositionally biased region" description="Low complexity" evidence="6">
    <location>
        <begin position="656"/>
        <end position="671"/>
    </location>
</feature>
<dbReference type="GeneID" id="115809324"/>
<feature type="compositionally biased region" description="Polar residues" evidence="6">
    <location>
        <begin position="746"/>
        <end position="765"/>
    </location>
</feature>
<keyword evidence="3 5" id="KW-0175">Coiled coil</keyword>
<protein>
    <submittedName>
        <fullName evidence="9">Formin</fullName>
    </submittedName>
</protein>
<dbReference type="PANTHER" id="PTHR45920:SF7">
    <property type="entry name" value="FORMIN-G"/>
    <property type="match status" value="1"/>
</dbReference>
<feature type="compositionally biased region" description="Polar residues" evidence="6">
    <location>
        <begin position="301"/>
        <end position="316"/>
    </location>
</feature>
<feature type="coiled-coil region" evidence="5">
    <location>
        <begin position="1437"/>
        <end position="1464"/>
    </location>
</feature>
<evidence type="ECO:0000259" key="7">
    <source>
        <dbReference type="PROSITE" id="PS51444"/>
    </source>
</evidence>
<evidence type="ECO:0000256" key="5">
    <source>
        <dbReference type="SAM" id="Coils"/>
    </source>
</evidence>
<dbReference type="Pfam" id="PF02181">
    <property type="entry name" value="FH2"/>
    <property type="match status" value="1"/>
</dbReference>
<dbReference type="InParanoid" id="A0A6J2V1H0"/>
<accession>A0A6J2V1H0</accession>
<feature type="compositionally biased region" description="Basic and acidic residues" evidence="6">
    <location>
        <begin position="588"/>
        <end position="598"/>
    </location>
</feature>
<keyword evidence="8" id="KW-1185">Reference proteome</keyword>
<evidence type="ECO:0000256" key="6">
    <source>
        <dbReference type="SAM" id="MobiDB-lite"/>
    </source>
</evidence>
<proteinExistence type="inferred from homology"/>
<feature type="compositionally biased region" description="Polar residues" evidence="6">
    <location>
        <begin position="690"/>
        <end position="700"/>
    </location>
</feature>
<comment type="subcellular location">
    <subcellularLocation>
        <location evidence="1">Nucleus</location>
    </subcellularLocation>
</comment>
<dbReference type="Proteomes" id="UP000504632">
    <property type="component" value="Chromosome 4"/>
</dbReference>
<evidence type="ECO:0000313" key="9">
    <source>
        <dbReference type="RefSeq" id="XP_030626785.1"/>
    </source>
</evidence>